<dbReference type="GO" id="GO:0004816">
    <property type="term" value="F:asparagine-tRNA ligase activity"/>
    <property type="evidence" value="ECO:0007669"/>
    <property type="project" value="UniProtKB-EC"/>
</dbReference>
<dbReference type="Pfam" id="PF01336">
    <property type="entry name" value="tRNA_anti-codon"/>
    <property type="match status" value="1"/>
</dbReference>
<dbReference type="PRINTS" id="PR01042">
    <property type="entry name" value="TRNASYNTHASP"/>
</dbReference>
<evidence type="ECO:0000256" key="2">
    <source>
        <dbReference type="ARBA" id="ARBA00012816"/>
    </source>
</evidence>
<dbReference type="Proteomes" id="UP000215335">
    <property type="component" value="Unassembled WGS sequence"/>
</dbReference>
<dbReference type="GO" id="GO:0005524">
    <property type="term" value="F:ATP binding"/>
    <property type="evidence" value="ECO:0007669"/>
    <property type="project" value="UniProtKB-KW"/>
</dbReference>
<dbReference type="InterPro" id="IPR004364">
    <property type="entry name" value="Aa-tRNA-synt_II"/>
</dbReference>
<evidence type="ECO:0000256" key="4">
    <source>
        <dbReference type="ARBA" id="ARBA00022741"/>
    </source>
</evidence>
<keyword evidence="6" id="KW-0648">Protein biosynthesis</keyword>
<dbReference type="InterPro" id="IPR045864">
    <property type="entry name" value="aa-tRNA-synth_II/BPL/LPL"/>
</dbReference>
<evidence type="ECO:0000259" key="8">
    <source>
        <dbReference type="PROSITE" id="PS50862"/>
    </source>
</evidence>
<gene>
    <name evidence="9" type="ORF">TSAR_006325</name>
</gene>
<organism evidence="9 10">
    <name type="scientific">Trichomalopsis sarcophagae</name>
    <dbReference type="NCBI Taxonomy" id="543379"/>
    <lineage>
        <taxon>Eukaryota</taxon>
        <taxon>Metazoa</taxon>
        <taxon>Ecdysozoa</taxon>
        <taxon>Arthropoda</taxon>
        <taxon>Hexapoda</taxon>
        <taxon>Insecta</taxon>
        <taxon>Pterygota</taxon>
        <taxon>Neoptera</taxon>
        <taxon>Endopterygota</taxon>
        <taxon>Hymenoptera</taxon>
        <taxon>Apocrita</taxon>
        <taxon>Proctotrupomorpha</taxon>
        <taxon>Chalcidoidea</taxon>
        <taxon>Pteromalidae</taxon>
        <taxon>Pteromalinae</taxon>
        <taxon>Trichomalopsis</taxon>
    </lineage>
</organism>
<dbReference type="SUPFAM" id="SSF50249">
    <property type="entry name" value="Nucleic acid-binding proteins"/>
    <property type="match status" value="1"/>
</dbReference>
<keyword evidence="5" id="KW-0067">ATP-binding</keyword>
<dbReference type="Gene3D" id="2.40.50.140">
    <property type="entry name" value="Nucleic acid-binding proteins"/>
    <property type="match status" value="1"/>
</dbReference>
<feature type="domain" description="Aminoacyl-transfer RNA synthetases class-II family profile" evidence="8">
    <location>
        <begin position="170"/>
        <end position="469"/>
    </location>
</feature>
<dbReference type="EMBL" id="NNAY01001926">
    <property type="protein sequence ID" value="OXU22540.1"/>
    <property type="molecule type" value="Genomic_DNA"/>
</dbReference>
<dbReference type="InterPro" id="IPR006195">
    <property type="entry name" value="aa-tRNA-synth_II"/>
</dbReference>
<keyword evidence="10" id="KW-1185">Reference proteome</keyword>
<name>A0A232EW07_9HYME</name>
<keyword evidence="7" id="KW-0030">Aminoacyl-tRNA synthetase</keyword>
<dbReference type="GO" id="GO:0003676">
    <property type="term" value="F:nucleic acid binding"/>
    <property type="evidence" value="ECO:0007669"/>
    <property type="project" value="InterPro"/>
</dbReference>
<keyword evidence="3" id="KW-0436">Ligase</keyword>
<dbReference type="InterPro" id="IPR002312">
    <property type="entry name" value="Asp/Asn-tRNA-synth_IIb"/>
</dbReference>
<keyword evidence="4" id="KW-0547">Nucleotide-binding</keyword>
<dbReference type="AlphaFoldDB" id="A0A232EW07"/>
<sequence length="479" mass="54290">MTETQGNTQENSFNERILQFNLKNGYCLRRRAHNYATIYESNDSKNVGKKAKVQGWVKALRKMKDNIFLDINDGTSSQPLQVVLKKSMKPENLSYGCSITVEGEITVAPNGRAELQVDKIDILGKCDLEGYPFLPRKQYSEDYIRRYLHLRPRTKAFSSTMRLRDLATNAIRDHFRDRGFINIHTPILTSNDCEGAGEVFIIQPNSQKLVQAMKTEGVDVESTYFNSKAFLTVSGQLHLEACARALSKVYNFSPAFRAENTKSRLHLSEFYMIEAEMAFIASLKDLATEAELLVKSVTFSLIEKGSSDLQVLEAPEPTWLNKDFGYITYTEALDILDKNSDRLTFPIKPGEGLAKEHELFLVHHLGDVPVFVTEWPVNSKPFYMKECEDDKSKVQAMDLLAPTVGELIGGSVREDNYSKLKSKIPPGLNLDWYLELRKFGNVPTAGFGMGFERYLQLISGVPNIKDVIPFPRWPHNCSL</sequence>
<dbReference type="OrthoDB" id="360585at2759"/>
<evidence type="ECO:0000256" key="1">
    <source>
        <dbReference type="ARBA" id="ARBA00008226"/>
    </source>
</evidence>
<comment type="similarity">
    <text evidence="1">Belongs to the class-II aminoacyl-tRNA synthetase family.</text>
</comment>
<dbReference type="Pfam" id="PF00152">
    <property type="entry name" value="tRNA-synt_2"/>
    <property type="match status" value="1"/>
</dbReference>
<dbReference type="PANTHER" id="PTHR22594">
    <property type="entry name" value="ASPARTYL/LYSYL-TRNA SYNTHETASE"/>
    <property type="match status" value="1"/>
</dbReference>
<accession>A0A232EW07</accession>
<evidence type="ECO:0000256" key="3">
    <source>
        <dbReference type="ARBA" id="ARBA00022598"/>
    </source>
</evidence>
<dbReference type="GO" id="GO:0005739">
    <property type="term" value="C:mitochondrion"/>
    <property type="evidence" value="ECO:0007669"/>
    <property type="project" value="TreeGrafter"/>
</dbReference>
<dbReference type="InterPro" id="IPR012340">
    <property type="entry name" value="NA-bd_OB-fold"/>
</dbReference>
<evidence type="ECO:0000256" key="7">
    <source>
        <dbReference type="ARBA" id="ARBA00023146"/>
    </source>
</evidence>
<protein>
    <recommendedName>
        <fullName evidence="2">asparagine--tRNA ligase</fullName>
        <ecNumber evidence="2">6.1.1.22</ecNumber>
    </recommendedName>
</protein>
<evidence type="ECO:0000313" key="9">
    <source>
        <dbReference type="EMBL" id="OXU22540.1"/>
    </source>
</evidence>
<dbReference type="EC" id="6.1.1.22" evidence="2"/>
<evidence type="ECO:0000313" key="10">
    <source>
        <dbReference type="Proteomes" id="UP000215335"/>
    </source>
</evidence>
<evidence type="ECO:0000256" key="5">
    <source>
        <dbReference type="ARBA" id="ARBA00022840"/>
    </source>
</evidence>
<dbReference type="PANTHER" id="PTHR22594:SF34">
    <property type="entry name" value="ASPARAGINE--TRNA LIGASE, MITOCHONDRIAL-RELATED"/>
    <property type="match status" value="1"/>
</dbReference>
<dbReference type="SUPFAM" id="SSF55681">
    <property type="entry name" value="Class II aaRS and biotin synthetases"/>
    <property type="match status" value="1"/>
</dbReference>
<dbReference type="Gene3D" id="3.30.930.10">
    <property type="entry name" value="Bira Bifunctional Protein, Domain 2"/>
    <property type="match status" value="1"/>
</dbReference>
<dbReference type="NCBIfam" id="TIGR00457">
    <property type="entry name" value="asnS"/>
    <property type="match status" value="1"/>
</dbReference>
<dbReference type="STRING" id="543379.A0A232EW07"/>
<dbReference type="InterPro" id="IPR004365">
    <property type="entry name" value="NA-bd_OB_tRNA"/>
</dbReference>
<dbReference type="GO" id="GO:0006421">
    <property type="term" value="P:asparaginyl-tRNA aminoacylation"/>
    <property type="evidence" value="ECO:0007669"/>
    <property type="project" value="InterPro"/>
</dbReference>
<dbReference type="NCBIfam" id="NF003037">
    <property type="entry name" value="PRK03932.1"/>
    <property type="match status" value="1"/>
</dbReference>
<comment type="caution">
    <text evidence="9">The sequence shown here is derived from an EMBL/GenBank/DDBJ whole genome shotgun (WGS) entry which is preliminary data.</text>
</comment>
<dbReference type="CDD" id="cd04318">
    <property type="entry name" value="EcAsnRS_like_N"/>
    <property type="match status" value="1"/>
</dbReference>
<proteinExistence type="inferred from homology"/>
<reference evidence="9 10" key="1">
    <citation type="journal article" date="2017" name="Curr. Biol.">
        <title>The Evolution of Venom by Co-option of Single-Copy Genes.</title>
        <authorList>
            <person name="Martinson E.O."/>
            <person name="Mrinalini"/>
            <person name="Kelkar Y.D."/>
            <person name="Chang C.H."/>
            <person name="Werren J.H."/>
        </authorList>
    </citation>
    <scope>NUCLEOTIDE SEQUENCE [LARGE SCALE GENOMIC DNA]</scope>
    <source>
        <strain evidence="9 10">Alberta</strain>
        <tissue evidence="9">Whole body</tissue>
    </source>
</reference>
<evidence type="ECO:0000256" key="6">
    <source>
        <dbReference type="ARBA" id="ARBA00022917"/>
    </source>
</evidence>
<dbReference type="PROSITE" id="PS50862">
    <property type="entry name" value="AA_TRNA_LIGASE_II"/>
    <property type="match status" value="1"/>
</dbReference>
<dbReference type="InterPro" id="IPR004522">
    <property type="entry name" value="Asn-tRNA-ligase"/>
</dbReference>